<feature type="transmembrane region" description="Helical" evidence="1">
    <location>
        <begin position="12"/>
        <end position="33"/>
    </location>
</feature>
<evidence type="ECO:0000313" key="3">
    <source>
        <dbReference type="Proteomes" id="UP000017862"/>
    </source>
</evidence>
<gene>
    <name evidence="2" type="ORF">lam_199</name>
</gene>
<keyword evidence="3" id="KW-1185">Reference proteome</keyword>
<keyword evidence="1" id="KW-1133">Transmembrane helix</keyword>
<reference evidence="2 3" key="1">
    <citation type="journal article" date="2014" name="Mol. Plant Microbe Interact.">
        <title>The complete genome sequence of Candidatus Liberibacter americanus, associated with citrus Huanglongbing.</title>
        <authorList>
            <person name="Wulff N.A."/>
            <person name="Zhang S."/>
            <person name="Setubal J.C."/>
            <person name="Almeida N.F."/>
            <person name="Martins E.C."/>
            <person name="Harakava R."/>
            <person name="Kumar D."/>
            <person name="Rangel L.T."/>
            <person name="Foissac X."/>
            <person name="Bove J."/>
            <person name="Gabriel D.W."/>
        </authorList>
    </citation>
    <scope>NUCLEOTIDE SEQUENCE [LARGE SCALE GENOMIC DNA]</scope>
    <source>
        <strain evidence="2 3">Sao Paulo</strain>
    </source>
</reference>
<proteinExistence type="predicted"/>
<organism evidence="2 3">
    <name type="scientific">Candidatus Liberibacter americanus str. Sao Paulo</name>
    <dbReference type="NCBI Taxonomy" id="1261131"/>
    <lineage>
        <taxon>Bacteria</taxon>
        <taxon>Pseudomonadati</taxon>
        <taxon>Pseudomonadota</taxon>
        <taxon>Alphaproteobacteria</taxon>
        <taxon>Hyphomicrobiales</taxon>
        <taxon>Rhizobiaceae</taxon>
        <taxon>Liberibacter</taxon>
    </lineage>
</organism>
<evidence type="ECO:0000313" key="2">
    <source>
        <dbReference type="EMBL" id="AHA27573.1"/>
    </source>
</evidence>
<keyword evidence="1" id="KW-0472">Membrane</keyword>
<dbReference type="KEGG" id="lar:lam_199"/>
<dbReference type="EMBL" id="CP006604">
    <property type="protein sequence ID" value="AHA27573.1"/>
    <property type="molecule type" value="Genomic_DNA"/>
</dbReference>
<evidence type="ECO:0000256" key="1">
    <source>
        <dbReference type="SAM" id="Phobius"/>
    </source>
</evidence>
<protein>
    <submittedName>
        <fullName evidence="2">Uncharacterized protein</fullName>
    </submittedName>
</protein>
<dbReference type="AlphaFoldDB" id="U6B4M0"/>
<dbReference type="Proteomes" id="UP000017862">
    <property type="component" value="Chromosome"/>
</dbReference>
<keyword evidence="1" id="KW-0812">Transmembrane</keyword>
<dbReference type="HOGENOM" id="CLU_3023473_0_0_5"/>
<accession>U6B4M0</accession>
<name>U6B4M0_9HYPH</name>
<sequence>MFIPNGIVNIKIFFLSSLFMFTSRLFTGDIYIIDTFLISLQQRRYFYICVITIFF</sequence>